<sequence>MALDLVEGVVREARIGLGGVATKPWRAHATEAVLTGQRLSEETARAAAKAAFREAMTHGENAFKPDFGRRTLVRALMQAATLEVQSHA</sequence>
<proteinExistence type="predicted"/>
<dbReference type="Proteomes" id="UP001201985">
    <property type="component" value="Unassembled WGS sequence"/>
</dbReference>
<dbReference type="SMART" id="SM01092">
    <property type="entry name" value="CO_deh_flav_C"/>
    <property type="match status" value="1"/>
</dbReference>
<keyword evidence="3" id="KW-1185">Reference proteome</keyword>
<dbReference type="PANTHER" id="PTHR42659">
    <property type="entry name" value="XANTHINE DEHYDROGENASE SUBUNIT C-RELATED"/>
    <property type="match status" value="1"/>
</dbReference>
<evidence type="ECO:0000313" key="2">
    <source>
        <dbReference type="EMBL" id="MCI0756153.1"/>
    </source>
</evidence>
<evidence type="ECO:0000259" key="1">
    <source>
        <dbReference type="SMART" id="SM01092"/>
    </source>
</evidence>
<dbReference type="EMBL" id="JALBUU010000094">
    <property type="protein sequence ID" value="MCI0756153.1"/>
    <property type="molecule type" value="Genomic_DNA"/>
</dbReference>
<feature type="domain" description="CO dehydrogenase flavoprotein C-terminal" evidence="1">
    <location>
        <begin position="1"/>
        <end position="79"/>
    </location>
</feature>
<dbReference type="InterPro" id="IPR051312">
    <property type="entry name" value="Diverse_Substr_Oxidored"/>
</dbReference>
<gene>
    <name evidence="2" type="ORF">MON41_21060</name>
</gene>
<dbReference type="InterPro" id="IPR005107">
    <property type="entry name" value="CO_DH_flav_C"/>
</dbReference>
<protein>
    <recommendedName>
        <fullName evidence="1">CO dehydrogenase flavoprotein C-terminal domain-containing protein</fullName>
    </recommendedName>
</protein>
<name>A0ABS9WA23_9PROT</name>
<evidence type="ECO:0000313" key="3">
    <source>
        <dbReference type="Proteomes" id="UP001201985"/>
    </source>
</evidence>
<dbReference type="RefSeq" id="WP_241793805.1">
    <property type="nucleotide sequence ID" value="NZ_JALBUU010000094.1"/>
</dbReference>
<dbReference type="Gene3D" id="3.30.390.50">
    <property type="entry name" value="CO dehydrogenase flavoprotein, C-terminal domain"/>
    <property type="match status" value="1"/>
</dbReference>
<reference evidence="2 3" key="1">
    <citation type="submission" date="2022-03" db="EMBL/GenBank/DDBJ databases">
        <title>Complete genome analysis of Roseomonas KG 17.1 : a prolific producer of plant growth promoters.</title>
        <authorList>
            <person name="Saadouli I."/>
            <person name="Najjari A."/>
            <person name="Mosbah A."/>
            <person name="Ouzari H.I."/>
        </authorList>
    </citation>
    <scope>NUCLEOTIDE SEQUENCE [LARGE SCALE GENOMIC DNA]</scope>
    <source>
        <strain evidence="2 3">KG17-1</strain>
    </source>
</reference>
<dbReference type="PANTHER" id="PTHR42659:SF1">
    <property type="entry name" value="OXIDOREDUCTASE"/>
    <property type="match status" value="1"/>
</dbReference>
<dbReference type="SUPFAM" id="SSF55447">
    <property type="entry name" value="CO dehydrogenase flavoprotein C-terminal domain-like"/>
    <property type="match status" value="1"/>
</dbReference>
<organism evidence="2 3">
    <name type="scientific">Teichococcus vastitatis</name>
    <dbReference type="NCBI Taxonomy" id="2307076"/>
    <lineage>
        <taxon>Bacteria</taxon>
        <taxon>Pseudomonadati</taxon>
        <taxon>Pseudomonadota</taxon>
        <taxon>Alphaproteobacteria</taxon>
        <taxon>Acetobacterales</taxon>
        <taxon>Roseomonadaceae</taxon>
        <taxon>Roseomonas</taxon>
    </lineage>
</organism>
<dbReference type="InterPro" id="IPR036683">
    <property type="entry name" value="CO_DH_flav_C_dom_sf"/>
</dbReference>
<dbReference type="Pfam" id="PF03450">
    <property type="entry name" value="CO_deh_flav_C"/>
    <property type="match status" value="1"/>
</dbReference>
<accession>A0ABS9WA23</accession>
<comment type="caution">
    <text evidence="2">The sequence shown here is derived from an EMBL/GenBank/DDBJ whole genome shotgun (WGS) entry which is preliminary data.</text>
</comment>